<comment type="subcellular location">
    <subcellularLocation>
        <location evidence="4">Cytoplasm</location>
    </subcellularLocation>
</comment>
<dbReference type="CDD" id="cd00555">
    <property type="entry name" value="Maf"/>
    <property type="match status" value="1"/>
</dbReference>
<dbReference type="Gene3D" id="3.90.950.10">
    <property type="match status" value="1"/>
</dbReference>
<dbReference type="EMBL" id="FNAS01000017">
    <property type="protein sequence ID" value="SDE66407.1"/>
    <property type="molecule type" value="Genomic_DNA"/>
</dbReference>
<dbReference type="GO" id="GO:0009117">
    <property type="term" value="P:nucleotide metabolic process"/>
    <property type="evidence" value="ECO:0007669"/>
    <property type="project" value="UniProtKB-KW"/>
</dbReference>
<feature type="site" description="Important for substrate specificity" evidence="4">
    <location>
        <position position="151"/>
    </location>
</feature>
<comment type="catalytic activity">
    <reaction evidence="4">
        <text>UTP + H2O = UMP + diphosphate + H(+)</text>
        <dbReference type="Rhea" id="RHEA:29395"/>
        <dbReference type="ChEBI" id="CHEBI:15377"/>
        <dbReference type="ChEBI" id="CHEBI:15378"/>
        <dbReference type="ChEBI" id="CHEBI:33019"/>
        <dbReference type="ChEBI" id="CHEBI:46398"/>
        <dbReference type="ChEBI" id="CHEBI:57865"/>
        <dbReference type="EC" id="3.6.1.9"/>
    </reaction>
</comment>
<dbReference type="GO" id="GO:0036221">
    <property type="term" value="F:UTP diphosphatase activity"/>
    <property type="evidence" value="ECO:0007669"/>
    <property type="project" value="RHEA"/>
</dbReference>
<name>A0A1G7ES15_9FLAO</name>
<dbReference type="PANTHER" id="PTHR43213:SF5">
    <property type="entry name" value="BIFUNCTIONAL DTTP_UTP PYROPHOSPHATASE_METHYLTRANSFERASE PROTEIN-RELATED"/>
    <property type="match status" value="1"/>
</dbReference>
<evidence type="ECO:0000256" key="2">
    <source>
        <dbReference type="ARBA" id="ARBA00022801"/>
    </source>
</evidence>
<comment type="caution">
    <text evidence="4">Lacks conserved residue(s) required for the propagation of feature annotation.</text>
</comment>
<dbReference type="PANTHER" id="PTHR43213">
    <property type="entry name" value="BIFUNCTIONAL DTTP/UTP PYROPHOSPHATASE/METHYLTRANSFERASE PROTEIN-RELATED"/>
    <property type="match status" value="1"/>
</dbReference>
<evidence type="ECO:0000313" key="6">
    <source>
        <dbReference type="Proteomes" id="UP000198517"/>
    </source>
</evidence>
<dbReference type="GO" id="GO:0005737">
    <property type="term" value="C:cytoplasm"/>
    <property type="evidence" value="ECO:0007669"/>
    <property type="project" value="UniProtKB-SubCell"/>
</dbReference>
<keyword evidence="4" id="KW-0963">Cytoplasm</keyword>
<evidence type="ECO:0000256" key="4">
    <source>
        <dbReference type="HAMAP-Rule" id="MF_00528"/>
    </source>
</evidence>
<evidence type="ECO:0000313" key="5">
    <source>
        <dbReference type="EMBL" id="SDE66407.1"/>
    </source>
</evidence>
<reference evidence="5 6" key="1">
    <citation type="submission" date="2016-10" db="EMBL/GenBank/DDBJ databases">
        <authorList>
            <person name="de Groot N.N."/>
        </authorList>
    </citation>
    <scope>NUCLEOTIDE SEQUENCE [LARGE SCALE GENOMIC DNA]</scope>
    <source>
        <strain evidence="5 6">DSM 24015</strain>
    </source>
</reference>
<gene>
    <name evidence="5" type="ORF">SAMN05421544_11718</name>
</gene>
<dbReference type="AlphaFoldDB" id="A0A1G7ES15"/>
<dbReference type="InterPro" id="IPR003697">
    <property type="entry name" value="Maf-like"/>
</dbReference>
<keyword evidence="6" id="KW-1185">Reference proteome</keyword>
<proteinExistence type="inferred from homology"/>
<comment type="function">
    <text evidence="4">Nucleoside triphosphate pyrophosphatase that hydrolyzes dTTP and UTP. May have a dual role in cell division arrest and in preventing the incorporation of modified nucleotides into cellular nucleic acids.</text>
</comment>
<dbReference type="Pfam" id="PF02545">
    <property type="entry name" value="Maf"/>
    <property type="match status" value="1"/>
</dbReference>
<feature type="site" description="Important for substrate specificity" evidence="4">
    <location>
        <position position="69"/>
    </location>
</feature>
<evidence type="ECO:0000256" key="1">
    <source>
        <dbReference type="ARBA" id="ARBA00001968"/>
    </source>
</evidence>
<comment type="cofactor">
    <cofactor evidence="1 4">
        <name>a divalent metal cation</name>
        <dbReference type="ChEBI" id="CHEBI:60240"/>
    </cofactor>
</comment>
<evidence type="ECO:0000256" key="3">
    <source>
        <dbReference type="ARBA" id="ARBA00023080"/>
    </source>
</evidence>
<dbReference type="HAMAP" id="MF_00528">
    <property type="entry name" value="Maf"/>
    <property type="match status" value="1"/>
</dbReference>
<keyword evidence="2 4" id="KW-0378">Hydrolase</keyword>
<dbReference type="PIRSF" id="PIRSF006305">
    <property type="entry name" value="Maf"/>
    <property type="match status" value="1"/>
</dbReference>
<dbReference type="OrthoDB" id="9807767at2"/>
<dbReference type="Proteomes" id="UP000198517">
    <property type="component" value="Unassembled WGS sequence"/>
</dbReference>
<keyword evidence="3 4" id="KW-0546">Nucleotide metabolism</keyword>
<dbReference type="NCBIfam" id="TIGR00172">
    <property type="entry name" value="maf"/>
    <property type="match status" value="1"/>
</dbReference>
<feature type="site" description="Important for substrate specificity" evidence="4">
    <location>
        <position position="11"/>
    </location>
</feature>
<comment type="catalytic activity">
    <reaction evidence="4">
        <text>dTTP + H2O = dTMP + diphosphate + H(+)</text>
        <dbReference type="Rhea" id="RHEA:28534"/>
        <dbReference type="ChEBI" id="CHEBI:15377"/>
        <dbReference type="ChEBI" id="CHEBI:15378"/>
        <dbReference type="ChEBI" id="CHEBI:33019"/>
        <dbReference type="ChEBI" id="CHEBI:37568"/>
        <dbReference type="ChEBI" id="CHEBI:63528"/>
        <dbReference type="EC" id="3.6.1.9"/>
    </reaction>
</comment>
<dbReference type="SUPFAM" id="SSF52972">
    <property type="entry name" value="ITPase-like"/>
    <property type="match status" value="1"/>
</dbReference>
<sequence length="188" mass="21457">MKILLASQSPRRKELLESLGYPFEVVSINLEEVYPQDLPVQDIAGYLAELKANAYTALEDDEILLTADTIVVADDEILGKPKNRGEAENMLRRLSDRVHRVYTGICLRHKDRTITKTDVAEVFMSSFSDEEIDYYIDKFQPYDKAGAYGVQEWIGMAKINRIEGSFYTIMGLPTHLVYSVLKDMIPKK</sequence>
<protein>
    <recommendedName>
        <fullName evidence="4">dTTP/UTP pyrophosphatase</fullName>
        <shortName evidence="4">dTTPase/UTPase</shortName>
        <ecNumber evidence="4">3.6.1.9</ecNumber>
    </recommendedName>
    <alternativeName>
        <fullName evidence="4">Nucleoside triphosphate pyrophosphatase</fullName>
    </alternativeName>
    <alternativeName>
        <fullName evidence="4">Nucleotide pyrophosphatase</fullName>
        <shortName evidence="4">Nucleotide PPase</shortName>
    </alternativeName>
</protein>
<organism evidence="5 6">
    <name type="scientific">Riemerella columbipharyngis</name>
    <dbReference type="NCBI Taxonomy" id="1071918"/>
    <lineage>
        <taxon>Bacteria</taxon>
        <taxon>Pseudomonadati</taxon>
        <taxon>Bacteroidota</taxon>
        <taxon>Flavobacteriia</taxon>
        <taxon>Flavobacteriales</taxon>
        <taxon>Weeksellaceae</taxon>
        <taxon>Riemerella</taxon>
    </lineage>
</organism>
<dbReference type="EC" id="3.6.1.9" evidence="4"/>
<dbReference type="InterPro" id="IPR029001">
    <property type="entry name" value="ITPase-like_fam"/>
</dbReference>
<accession>A0A1G7ES15</accession>
<feature type="active site" description="Proton acceptor" evidence="4">
    <location>
        <position position="68"/>
    </location>
</feature>
<comment type="similarity">
    <text evidence="4">Belongs to the Maf family. YhdE subfamily.</text>
</comment>
<dbReference type="STRING" id="1071918.SAMN05421544_11718"/>
<dbReference type="RefSeq" id="WP_092737541.1">
    <property type="nucleotide sequence ID" value="NZ_FNAS01000017.1"/>
</dbReference>
<dbReference type="GO" id="GO:0036218">
    <property type="term" value="F:dTTP diphosphatase activity"/>
    <property type="evidence" value="ECO:0007669"/>
    <property type="project" value="RHEA"/>
</dbReference>